<organism evidence="2 3">
    <name type="scientific">Sphingomicrobium sediminis</name>
    <dbReference type="NCBI Taxonomy" id="2950949"/>
    <lineage>
        <taxon>Bacteria</taxon>
        <taxon>Pseudomonadati</taxon>
        <taxon>Pseudomonadota</taxon>
        <taxon>Alphaproteobacteria</taxon>
        <taxon>Sphingomonadales</taxon>
        <taxon>Sphingomonadaceae</taxon>
        <taxon>Sphingomicrobium</taxon>
    </lineage>
</organism>
<dbReference type="Proteomes" id="UP001155128">
    <property type="component" value="Unassembled WGS sequence"/>
</dbReference>
<reference evidence="2" key="1">
    <citation type="submission" date="2022-06" db="EMBL/GenBank/DDBJ databases">
        <title>Sphingomicrobium sedimins sp. nov., a marine bacterium isolated from tidal flat.</title>
        <authorList>
            <person name="Kim C.-H."/>
            <person name="Yoo Y."/>
            <person name="Kim J.-J."/>
        </authorList>
    </citation>
    <scope>NUCLEOTIDE SEQUENCE</scope>
    <source>
        <strain evidence="2">GRR-S6-50</strain>
    </source>
</reference>
<comment type="caution">
    <text evidence="2">The sequence shown here is derived from an EMBL/GenBank/DDBJ whole genome shotgun (WGS) entry which is preliminary data.</text>
</comment>
<dbReference type="RefSeq" id="WP_252111577.1">
    <property type="nucleotide sequence ID" value="NZ_JAMSHT010000001.1"/>
</dbReference>
<protein>
    <submittedName>
        <fullName evidence="2">Uncharacterized protein</fullName>
    </submittedName>
</protein>
<feature type="chain" id="PRO_5040952428" evidence="1">
    <location>
        <begin position="18"/>
        <end position="151"/>
    </location>
</feature>
<feature type="signal peptide" evidence="1">
    <location>
        <begin position="1"/>
        <end position="17"/>
    </location>
</feature>
<evidence type="ECO:0000313" key="3">
    <source>
        <dbReference type="Proteomes" id="UP001155128"/>
    </source>
</evidence>
<evidence type="ECO:0000313" key="2">
    <source>
        <dbReference type="EMBL" id="MCM8556405.1"/>
    </source>
</evidence>
<keyword evidence="3" id="KW-1185">Reference proteome</keyword>
<accession>A0A9X2J1W2</accession>
<sequence length="151" mass="16677">MISTGVSLLPLMAIAQAMGFSVSQPAGEPAVPTVRRVVIRDQLIIRVPVAPKRSEPIAYTIQDGPRCFSSRRIVGARLAGQRSIDFLLENNTQMRVEMDRSCPTLDFYGGFYVQPNDDRLCARRDVIRTRMGGACRIESFKLLRPAPAPGS</sequence>
<proteinExistence type="predicted"/>
<evidence type="ECO:0000256" key="1">
    <source>
        <dbReference type="SAM" id="SignalP"/>
    </source>
</evidence>
<gene>
    <name evidence="2" type="ORF">NDO55_01050</name>
</gene>
<keyword evidence="1" id="KW-0732">Signal</keyword>
<dbReference type="AlphaFoldDB" id="A0A9X2J1W2"/>
<name>A0A9X2J1W2_9SPHN</name>
<dbReference type="EMBL" id="JAMSHT010000001">
    <property type="protein sequence ID" value="MCM8556405.1"/>
    <property type="molecule type" value="Genomic_DNA"/>
</dbReference>